<gene>
    <name evidence="1" type="ORF">GW587_10050</name>
</gene>
<dbReference type="EMBL" id="JAADJT010000004">
    <property type="protein sequence ID" value="NGZ84600.1"/>
    <property type="molecule type" value="Genomic_DNA"/>
</dbReference>
<evidence type="ECO:0000313" key="1">
    <source>
        <dbReference type="EMBL" id="NGZ84600.1"/>
    </source>
</evidence>
<keyword evidence="2" id="KW-1185">Reference proteome</keyword>
<evidence type="ECO:0000313" key="2">
    <source>
        <dbReference type="Proteomes" id="UP000666369"/>
    </source>
</evidence>
<name>A0ABX0FJB0_9BURK</name>
<proteinExistence type="predicted"/>
<accession>A0ABX0FJB0</accession>
<comment type="caution">
    <text evidence="1">The sequence shown here is derived from an EMBL/GenBank/DDBJ whole genome shotgun (WGS) entry which is preliminary data.</text>
</comment>
<dbReference type="Proteomes" id="UP000666369">
    <property type="component" value="Unassembled WGS sequence"/>
</dbReference>
<protein>
    <submittedName>
        <fullName evidence="1">Agglutinin biogenesis protein MshP</fullName>
    </submittedName>
</protein>
<reference evidence="1 2" key="1">
    <citation type="submission" date="2020-01" db="EMBL/GenBank/DDBJ databases">
        <authorList>
            <person name="Lee S.D."/>
        </authorList>
    </citation>
    <scope>NUCLEOTIDE SEQUENCE [LARGE SCALE GENOMIC DNA]</scope>
    <source>
        <strain evidence="1 2">SAP-35</strain>
    </source>
</reference>
<reference evidence="2" key="2">
    <citation type="submission" date="2023-07" db="EMBL/GenBank/DDBJ databases">
        <title>Duganella aceri sp. nov., isolated from tree sap.</title>
        <authorList>
            <person name="Kim I.S."/>
        </authorList>
    </citation>
    <scope>NUCLEOTIDE SEQUENCE [LARGE SCALE GENOMIC DNA]</scope>
    <source>
        <strain evidence="2">SAP-35</strain>
    </source>
</reference>
<organism evidence="1 2">
    <name type="scientific">Duganella aceris</name>
    <dbReference type="NCBI Taxonomy" id="2703883"/>
    <lineage>
        <taxon>Bacteria</taxon>
        <taxon>Pseudomonadati</taxon>
        <taxon>Pseudomonadota</taxon>
        <taxon>Betaproteobacteria</taxon>
        <taxon>Burkholderiales</taxon>
        <taxon>Oxalobacteraceae</taxon>
        <taxon>Telluria group</taxon>
        <taxon>Duganella</taxon>
    </lineage>
</organism>
<sequence>MARARRSGGFSIVSAIFLIVVLSGLAVAAVSLTASQQTSSALDLLGSRAYEAARAGVEYGLYRQQIDNDCAATRNFVPGGSLTAFTVTVQCTVVPTPGMGAVMNRTIVTATACNQPAGGACPNPAPANIDYVQRVVTVQF</sequence>